<dbReference type="OrthoDB" id="642366at2"/>
<dbReference type="CDD" id="cd03789">
    <property type="entry name" value="GT9_LPS_heptosyltransferase"/>
    <property type="match status" value="1"/>
</dbReference>
<dbReference type="GO" id="GO:0005829">
    <property type="term" value="C:cytosol"/>
    <property type="evidence" value="ECO:0007669"/>
    <property type="project" value="TreeGrafter"/>
</dbReference>
<comment type="caution">
    <text evidence="3">The sequence shown here is derived from an EMBL/GenBank/DDBJ whole genome shotgun (WGS) entry which is preliminary data.</text>
</comment>
<dbReference type="GO" id="GO:0009244">
    <property type="term" value="P:lipopolysaccharide core region biosynthetic process"/>
    <property type="evidence" value="ECO:0007669"/>
    <property type="project" value="TreeGrafter"/>
</dbReference>
<keyword evidence="1" id="KW-0328">Glycosyltransferase</keyword>
<keyword evidence="2 3" id="KW-0808">Transferase</keyword>
<dbReference type="Pfam" id="PF01075">
    <property type="entry name" value="Glyco_transf_9"/>
    <property type="match status" value="1"/>
</dbReference>
<dbReference type="EMBL" id="QENZ01000003">
    <property type="protein sequence ID" value="PVX52232.1"/>
    <property type="molecule type" value="Genomic_DNA"/>
</dbReference>
<dbReference type="Proteomes" id="UP000251835">
    <property type="component" value="Unassembled WGS sequence"/>
</dbReference>
<reference evidence="3 4" key="1">
    <citation type="submission" date="2018-05" db="EMBL/GenBank/DDBJ databases">
        <title>Genomic Encyclopedia of Type Strains, Phase IV (KMG-IV): sequencing the most valuable type-strain genomes for metagenomic binning, comparative biology and taxonomic classification.</title>
        <authorList>
            <person name="Goeker M."/>
        </authorList>
    </citation>
    <scope>NUCLEOTIDE SEQUENCE [LARGE SCALE GENOMIC DNA]</scope>
    <source>
        <strain evidence="3 4">DSM 28579</strain>
    </source>
</reference>
<evidence type="ECO:0000313" key="4">
    <source>
        <dbReference type="Proteomes" id="UP000251835"/>
    </source>
</evidence>
<protein>
    <submittedName>
        <fullName evidence="3">Heptosyltransferase-2</fullName>
    </submittedName>
</protein>
<proteinExistence type="predicted"/>
<keyword evidence="4" id="KW-1185">Reference proteome</keyword>
<dbReference type="SUPFAM" id="SSF53756">
    <property type="entry name" value="UDP-Glycosyltransferase/glycogen phosphorylase"/>
    <property type="match status" value="1"/>
</dbReference>
<evidence type="ECO:0000256" key="1">
    <source>
        <dbReference type="ARBA" id="ARBA00022676"/>
    </source>
</evidence>
<dbReference type="PANTHER" id="PTHR30160">
    <property type="entry name" value="TETRAACYLDISACCHARIDE 4'-KINASE-RELATED"/>
    <property type="match status" value="1"/>
</dbReference>
<sequence>MPKQIIMRTSNYIGDTIMMLPALELVQREYPDASITIVCKAKSRDIFRGKGIKDIIIDDTKGKGRFFRTLQFVRKLRKNKYDLGILFHNSFLTALLFRLAKVKTLIGYQKEGRKFLLDFSLPIDRSWHYSNHYANLVNIYWNSKYDYLPPMILEFKKTELFDKAGRPLVGFLLGEECAKAQNHKDSYAYRIKKGARRYPLNLGEKLFEYLSKEDIDFVLLGDSKDCKNHRIYTNLLKKNMKHVVDLTGKTSVGECIDAIGTLDLLVTIDTSAMHMAAATNTEFILLQGKGTSPLSVVFPIDGEGHVLNKGQHCLRGEDMISAIKPDDIYHKIMELLEKKSYL</sequence>
<gene>
    <name evidence="3" type="ORF">C7377_0539</name>
</gene>
<name>A0A7L4URW0_BALHA</name>
<evidence type="ECO:0000256" key="2">
    <source>
        <dbReference type="ARBA" id="ARBA00022679"/>
    </source>
</evidence>
<dbReference type="Gene3D" id="3.40.50.2000">
    <property type="entry name" value="Glycogen Phosphorylase B"/>
    <property type="match status" value="2"/>
</dbReference>
<accession>A0A7L4URW0</accession>
<evidence type="ECO:0000313" key="3">
    <source>
        <dbReference type="EMBL" id="PVX52232.1"/>
    </source>
</evidence>
<dbReference type="InterPro" id="IPR002201">
    <property type="entry name" value="Glyco_trans_9"/>
</dbReference>
<dbReference type="RefSeq" id="WP_116495774.1">
    <property type="nucleotide sequence ID" value="NZ_QENZ01000003.1"/>
</dbReference>
<dbReference type="PANTHER" id="PTHR30160:SF7">
    <property type="entry name" value="ADP-HEPTOSE--LPS HEPTOSYLTRANSFERASE 2"/>
    <property type="match status" value="1"/>
</dbReference>
<organism evidence="3 4">
    <name type="scientific">Balneicella halophila</name>
    <dbReference type="NCBI Taxonomy" id="1537566"/>
    <lineage>
        <taxon>Bacteria</taxon>
        <taxon>Pseudomonadati</taxon>
        <taxon>Bacteroidota</taxon>
        <taxon>Bacteroidia</taxon>
        <taxon>Bacteroidales</taxon>
        <taxon>Balneicellaceae</taxon>
        <taxon>Balneicella</taxon>
    </lineage>
</organism>
<dbReference type="InterPro" id="IPR051199">
    <property type="entry name" value="LPS_LOS_Heptosyltrfase"/>
</dbReference>
<dbReference type="AlphaFoldDB" id="A0A7L4URW0"/>
<dbReference type="GO" id="GO:0008713">
    <property type="term" value="F:ADP-heptose-lipopolysaccharide heptosyltransferase activity"/>
    <property type="evidence" value="ECO:0007669"/>
    <property type="project" value="TreeGrafter"/>
</dbReference>